<reference evidence="3" key="1">
    <citation type="submission" date="2016-10" db="EMBL/GenBank/DDBJ databases">
        <authorList>
            <person name="Varghese N."/>
            <person name="Submissions S."/>
        </authorList>
    </citation>
    <scope>NUCLEOTIDE SEQUENCE [LARGE SCALE GENOMIC DNA]</scope>
    <source>
        <strain evidence="3">DSM 44437</strain>
    </source>
</reference>
<keyword evidence="1" id="KW-0732">Signal</keyword>
<dbReference type="AlphaFoldDB" id="A0A1H9LKZ8"/>
<name>A0A1H9LKZ8_9PSEU</name>
<proteinExistence type="predicted"/>
<gene>
    <name evidence="2" type="ORF">SAMN04488000_106164</name>
</gene>
<protein>
    <submittedName>
        <fullName evidence="2">Uncharacterized protein</fullName>
    </submittedName>
</protein>
<dbReference type="OrthoDB" id="3690618at2"/>
<evidence type="ECO:0000256" key="1">
    <source>
        <dbReference type="SAM" id="SignalP"/>
    </source>
</evidence>
<accession>A0A1H9LKZ8</accession>
<feature type="chain" id="PRO_5011491940" evidence="1">
    <location>
        <begin position="22"/>
        <end position="153"/>
    </location>
</feature>
<feature type="signal peptide" evidence="1">
    <location>
        <begin position="1"/>
        <end position="21"/>
    </location>
</feature>
<evidence type="ECO:0000313" key="3">
    <source>
        <dbReference type="Proteomes" id="UP000199503"/>
    </source>
</evidence>
<keyword evidence="3" id="KW-1185">Reference proteome</keyword>
<dbReference type="Proteomes" id="UP000199503">
    <property type="component" value="Unassembled WGS sequence"/>
</dbReference>
<organism evidence="2 3">
    <name type="scientific">Lentzea albida</name>
    <dbReference type="NCBI Taxonomy" id="65499"/>
    <lineage>
        <taxon>Bacteria</taxon>
        <taxon>Bacillati</taxon>
        <taxon>Actinomycetota</taxon>
        <taxon>Actinomycetes</taxon>
        <taxon>Pseudonocardiales</taxon>
        <taxon>Pseudonocardiaceae</taxon>
        <taxon>Lentzea</taxon>
    </lineage>
</organism>
<dbReference type="EMBL" id="FOFV01000006">
    <property type="protein sequence ID" value="SER12094.1"/>
    <property type="molecule type" value="Genomic_DNA"/>
</dbReference>
<sequence length="153" mass="17138">MIRAVLTASALLLATATPASAATGYLVWDSDPQAHPTQGRSGNWTPPELFSVREDPEEGNLIRIKGESADGWEYLMIELSRHDGQRITEGDFTDQRVLVVNHGLGWYDDGAEFAVEHIAYDDEGVISEFDGSVEHHYRDEPDSTFRAKISYRR</sequence>
<evidence type="ECO:0000313" key="2">
    <source>
        <dbReference type="EMBL" id="SER12094.1"/>
    </source>
</evidence>